<evidence type="ECO:0000313" key="4">
    <source>
        <dbReference type="Proteomes" id="UP000788419"/>
    </source>
</evidence>
<keyword evidence="2" id="KW-0812">Transmembrane</keyword>
<protein>
    <recommendedName>
        <fullName evidence="5">Plasmid stabilization protein ParE</fullName>
    </recommendedName>
</protein>
<accession>A0ABQ6Z6U9</accession>
<organism evidence="3 4">
    <name type="scientific">Pseudoxanthomonas daejeonensis</name>
    <dbReference type="NCBI Taxonomy" id="266062"/>
    <lineage>
        <taxon>Bacteria</taxon>
        <taxon>Pseudomonadati</taxon>
        <taxon>Pseudomonadota</taxon>
        <taxon>Gammaproteobacteria</taxon>
        <taxon>Lysobacterales</taxon>
        <taxon>Lysobacteraceae</taxon>
        <taxon>Pseudoxanthomonas</taxon>
    </lineage>
</organism>
<feature type="region of interest" description="Disordered" evidence="1">
    <location>
        <begin position="67"/>
        <end position="191"/>
    </location>
</feature>
<comment type="caution">
    <text evidence="3">The sequence shown here is derived from an EMBL/GenBank/DDBJ whole genome shotgun (WGS) entry which is preliminary data.</text>
</comment>
<sequence length="285" mass="31084">MSDTTKQPAPGAEPRITRQQPWIAAILSVLLHVLFLLILLWSSKPIVTTPQGASSSGRMKVNFVGEPAQAEQDAPVSPRPTPTQTAKPQAKPVVRERADPGKPVLEATFIQPPSEPEPEPETRERQESPSDSQAQAPAASSPAPAQRRPETWTGRPPGMLEEDVANDDGRGRGPVERDGNQRDMAAGEPSMDVGGFQIIYDLLGEERLRGWIEAGMKEVSIPLPGTRYLMVCPAEVALRRGSSKCRLLDPGDPEMDGVGDARQVITVMYVYKRGELVWRGPGPYR</sequence>
<evidence type="ECO:0000256" key="1">
    <source>
        <dbReference type="SAM" id="MobiDB-lite"/>
    </source>
</evidence>
<proteinExistence type="predicted"/>
<dbReference type="EMBL" id="PDWN01000009">
    <property type="protein sequence ID" value="KAF1694111.1"/>
    <property type="molecule type" value="Genomic_DNA"/>
</dbReference>
<dbReference type="Proteomes" id="UP000788419">
    <property type="component" value="Unassembled WGS sequence"/>
</dbReference>
<name>A0ABQ6Z6U9_9GAMM</name>
<evidence type="ECO:0008006" key="5">
    <source>
        <dbReference type="Google" id="ProtNLM"/>
    </source>
</evidence>
<feature type="transmembrane region" description="Helical" evidence="2">
    <location>
        <begin position="21"/>
        <end position="41"/>
    </location>
</feature>
<keyword evidence="2" id="KW-1133">Transmembrane helix</keyword>
<gene>
    <name evidence="3" type="ORF">CSC65_10695</name>
</gene>
<dbReference type="RefSeq" id="WP_162410581.1">
    <property type="nucleotide sequence ID" value="NZ_PDWN01000009.1"/>
</dbReference>
<keyword evidence="2" id="KW-0472">Membrane</keyword>
<keyword evidence="4" id="KW-1185">Reference proteome</keyword>
<reference evidence="3 4" key="1">
    <citation type="submission" date="2017-10" db="EMBL/GenBank/DDBJ databases">
        <title>Whole genome sequencing of members of genus Pseudoxanthomonas.</title>
        <authorList>
            <person name="Kumar S."/>
            <person name="Bansal K."/>
            <person name="Kaur A."/>
            <person name="Patil P."/>
            <person name="Sharma S."/>
            <person name="Patil P.B."/>
        </authorList>
    </citation>
    <scope>NUCLEOTIDE SEQUENCE [LARGE SCALE GENOMIC DNA]</scope>
    <source>
        <strain evidence="3 4">DSM 17801</strain>
    </source>
</reference>
<evidence type="ECO:0000313" key="3">
    <source>
        <dbReference type="EMBL" id="KAF1694111.1"/>
    </source>
</evidence>
<feature type="compositionally biased region" description="Low complexity" evidence="1">
    <location>
        <begin position="129"/>
        <end position="146"/>
    </location>
</feature>
<evidence type="ECO:0000256" key="2">
    <source>
        <dbReference type="SAM" id="Phobius"/>
    </source>
</evidence>
<feature type="compositionally biased region" description="Basic and acidic residues" evidence="1">
    <location>
        <begin position="167"/>
        <end position="181"/>
    </location>
</feature>